<dbReference type="EMBL" id="JACEIK010000177">
    <property type="protein sequence ID" value="MCD7451671.1"/>
    <property type="molecule type" value="Genomic_DNA"/>
</dbReference>
<name>A0ABS8RY29_DATST</name>
<reference evidence="3 4" key="1">
    <citation type="journal article" date="2021" name="BMC Genomics">
        <title>Datura genome reveals duplications of psychoactive alkaloid biosynthetic genes and high mutation rate following tissue culture.</title>
        <authorList>
            <person name="Rajewski A."/>
            <person name="Carter-House D."/>
            <person name="Stajich J."/>
            <person name="Litt A."/>
        </authorList>
    </citation>
    <scope>NUCLEOTIDE SEQUENCE [LARGE SCALE GENOMIC DNA]</scope>
    <source>
        <strain evidence="3">AR-01</strain>
    </source>
</reference>
<organism evidence="3 4">
    <name type="scientific">Datura stramonium</name>
    <name type="common">Jimsonweed</name>
    <name type="synonym">Common thornapple</name>
    <dbReference type="NCBI Taxonomy" id="4076"/>
    <lineage>
        <taxon>Eukaryota</taxon>
        <taxon>Viridiplantae</taxon>
        <taxon>Streptophyta</taxon>
        <taxon>Embryophyta</taxon>
        <taxon>Tracheophyta</taxon>
        <taxon>Spermatophyta</taxon>
        <taxon>Magnoliopsida</taxon>
        <taxon>eudicotyledons</taxon>
        <taxon>Gunneridae</taxon>
        <taxon>Pentapetalae</taxon>
        <taxon>asterids</taxon>
        <taxon>lamiids</taxon>
        <taxon>Solanales</taxon>
        <taxon>Solanaceae</taxon>
        <taxon>Solanoideae</taxon>
        <taxon>Datureae</taxon>
        <taxon>Datura</taxon>
    </lineage>
</organism>
<dbReference type="Proteomes" id="UP000823775">
    <property type="component" value="Unassembled WGS sequence"/>
</dbReference>
<dbReference type="InterPro" id="IPR036047">
    <property type="entry name" value="F-box-like_dom_sf"/>
</dbReference>
<evidence type="ECO:0008006" key="5">
    <source>
        <dbReference type="Google" id="ProtNLM"/>
    </source>
</evidence>
<dbReference type="SUPFAM" id="SSF52047">
    <property type="entry name" value="RNI-like"/>
    <property type="match status" value="1"/>
</dbReference>
<dbReference type="Gene3D" id="3.80.10.10">
    <property type="entry name" value="Ribonuclease Inhibitor"/>
    <property type="match status" value="1"/>
</dbReference>
<evidence type="ECO:0000313" key="3">
    <source>
        <dbReference type="EMBL" id="MCD7451671.1"/>
    </source>
</evidence>
<dbReference type="Pfam" id="PF00646">
    <property type="entry name" value="F-box"/>
    <property type="match status" value="1"/>
</dbReference>
<evidence type="ECO:0000259" key="2">
    <source>
        <dbReference type="Pfam" id="PF24758"/>
    </source>
</evidence>
<feature type="domain" description="F-box" evidence="1">
    <location>
        <begin position="12"/>
        <end position="54"/>
    </location>
</feature>
<proteinExistence type="predicted"/>
<sequence length="521" mass="61098">MEAKSVHGEDRLSELPVHIIHHILCQTDINPKDAARTCVLSKRWYYCWTSRPILVLDQELEPYTSTYMSWEEFVKLVDQSLRPHVEQNLRLEQFTLKCGWTFDHRPRQRDLAYHHIDRWIDLVVKLNVRVLKIQPRNINPYYSLPDAIFAAKELTILELYWCKFEFDIKTTKITTFSNLKELFLWDVHIFEEQFQTLTSRCPFITTLSLSNIQGMNKLHVRGLVHLETLGVELCKFESVVVQAPNLRIFTNSQEFDPLPCKIKIMDAYNTLHTLILERSSITEQQFQDIFSEHSNISELYLFSCNGLKNIEIVSEKLKTLTLVMLKNLEQVKIQAPNLMKVHFEVEGHKMPFSSMDPFTLETASLSFGDLDTSSHINLSHFIQKFNYSKGLMLAIFCKKSENILIYEDPREFVIPPSNEVQILIRPMLHLASLINDLLNMYPKTMSILPSTNNKVLQVMPTLVQQTKTKTKCFYGQQELKKVSIDITKKEMDTPWHHWLKSMSLFDHVTTFMFKWKKKSSK</sequence>
<comment type="caution">
    <text evidence="3">The sequence shown here is derived from an EMBL/GenBank/DDBJ whole genome shotgun (WGS) entry which is preliminary data.</text>
</comment>
<dbReference type="SUPFAM" id="SSF81383">
    <property type="entry name" value="F-box domain"/>
    <property type="match status" value="1"/>
</dbReference>
<dbReference type="InterPro" id="IPR001810">
    <property type="entry name" value="F-box_dom"/>
</dbReference>
<gene>
    <name evidence="3" type="ORF">HAX54_012992</name>
</gene>
<dbReference type="InterPro" id="IPR055411">
    <property type="entry name" value="LRR_FXL15/At3g58940/PEG3-like"/>
</dbReference>
<dbReference type="InterPro" id="IPR053772">
    <property type="entry name" value="At1g61320/At1g61330-like"/>
</dbReference>
<feature type="domain" description="F-box/LRR-repeat protein 15/At3g58940/PEG3-like LRR" evidence="2">
    <location>
        <begin position="116"/>
        <end position="267"/>
    </location>
</feature>
<evidence type="ECO:0000313" key="4">
    <source>
        <dbReference type="Proteomes" id="UP000823775"/>
    </source>
</evidence>
<dbReference type="PANTHER" id="PTHR34145">
    <property type="entry name" value="OS02G0105600 PROTEIN"/>
    <property type="match status" value="1"/>
</dbReference>
<dbReference type="InterPro" id="IPR032675">
    <property type="entry name" value="LRR_dom_sf"/>
</dbReference>
<dbReference type="Pfam" id="PF24758">
    <property type="entry name" value="LRR_At5g56370"/>
    <property type="match status" value="1"/>
</dbReference>
<evidence type="ECO:0000259" key="1">
    <source>
        <dbReference type="Pfam" id="PF00646"/>
    </source>
</evidence>
<keyword evidence="4" id="KW-1185">Reference proteome</keyword>
<protein>
    <recommendedName>
        <fullName evidence="5">F-box domain-containing protein</fullName>
    </recommendedName>
</protein>
<accession>A0ABS8RY29</accession>